<evidence type="ECO:0000256" key="12">
    <source>
        <dbReference type="SAM" id="MobiDB-lite"/>
    </source>
</evidence>
<comment type="similarity">
    <text evidence="10">Belongs to the glycosyl hydrolase 18 family. Chitinase class III subfamily.</text>
</comment>
<feature type="transmembrane region" description="Helical" evidence="13">
    <location>
        <begin position="506"/>
        <end position="526"/>
    </location>
</feature>
<name>A0A545UMJ8_9HYPO</name>
<keyword evidence="3" id="KW-0964">Secreted</keyword>
<dbReference type="GO" id="GO:0000272">
    <property type="term" value="P:polysaccharide catabolic process"/>
    <property type="evidence" value="ECO:0007669"/>
    <property type="project" value="UniProtKB-KW"/>
</dbReference>
<evidence type="ECO:0000256" key="14">
    <source>
        <dbReference type="SAM" id="SignalP"/>
    </source>
</evidence>
<keyword evidence="7" id="KW-0119">Carbohydrate metabolism</keyword>
<keyword evidence="17" id="KW-1185">Reference proteome</keyword>
<evidence type="ECO:0000256" key="3">
    <source>
        <dbReference type="ARBA" id="ARBA00022525"/>
    </source>
</evidence>
<feature type="chain" id="PRO_5021916017" evidence="14">
    <location>
        <begin position="30"/>
        <end position="669"/>
    </location>
</feature>
<evidence type="ECO:0000256" key="6">
    <source>
        <dbReference type="ARBA" id="ARBA00023024"/>
    </source>
</evidence>
<dbReference type="EMBL" id="SPUK01000024">
    <property type="protein sequence ID" value="TQV90698.1"/>
    <property type="molecule type" value="Genomic_DNA"/>
</dbReference>
<evidence type="ECO:0000256" key="9">
    <source>
        <dbReference type="ARBA" id="ARBA00023326"/>
    </source>
</evidence>
<dbReference type="InterPro" id="IPR001223">
    <property type="entry name" value="Glyco_hydro18_cat"/>
</dbReference>
<dbReference type="Pfam" id="PF13398">
    <property type="entry name" value="Peptidase_M50B"/>
    <property type="match status" value="1"/>
</dbReference>
<dbReference type="GO" id="GO:0008061">
    <property type="term" value="F:chitin binding"/>
    <property type="evidence" value="ECO:0007669"/>
    <property type="project" value="UniProtKB-KW"/>
</dbReference>
<protein>
    <submittedName>
        <fullName evidence="16">Class III chitinase</fullName>
    </submittedName>
</protein>
<dbReference type="CDD" id="cd02877">
    <property type="entry name" value="GH18_hevamine_XipI_class_III"/>
    <property type="match status" value="1"/>
</dbReference>
<evidence type="ECO:0000256" key="5">
    <source>
        <dbReference type="ARBA" id="ARBA00022801"/>
    </source>
</evidence>
<keyword evidence="6" id="KW-0146">Chitin degradation</keyword>
<comment type="catalytic activity">
    <reaction evidence="1">
        <text>Random endo-hydrolysis of N-acetyl-beta-D-glucosaminide (1-&gt;4)-beta-linkages in chitin and chitodextrins.</text>
        <dbReference type="EC" id="3.2.1.14"/>
    </reaction>
</comment>
<keyword evidence="13" id="KW-0812">Transmembrane</keyword>
<dbReference type="InterPro" id="IPR001579">
    <property type="entry name" value="Glyco_hydro_18_chit_AS"/>
</dbReference>
<comment type="subcellular location">
    <subcellularLocation>
        <location evidence="2">Secreted</location>
    </subcellularLocation>
</comment>
<feature type="compositionally biased region" description="Low complexity" evidence="12">
    <location>
        <begin position="328"/>
        <end position="357"/>
    </location>
</feature>
<keyword evidence="14" id="KW-0732">Signal</keyword>
<dbReference type="InterPro" id="IPR017853">
    <property type="entry name" value="GH"/>
</dbReference>
<feature type="transmembrane region" description="Helical" evidence="13">
    <location>
        <begin position="466"/>
        <end position="486"/>
    </location>
</feature>
<feature type="transmembrane region" description="Helical" evidence="13">
    <location>
        <begin position="558"/>
        <end position="576"/>
    </location>
</feature>
<feature type="domain" description="GH18" evidence="15">
    <location>
        <begin position="30"/>
        <end position="330"/>
    </location>
</feature>
<evidence type="ECO:0000256" key="7">
    <source>
        <dbReference type="ARBA" id="ARBA00023277"/>
    </source>
</evidence>
<evidence type="ECO:0000256" key="8">
    <source>
        <dbReference type="ARBA" id="ARBA00023295"/>
    </source>
</evidence>
<feature type="region of interest" description="Disordered" evidence="12">
    <location>
        <begin position="326"/>
        <end position="391"/>
    </location>
</feature>
<proteinExistence type="inferred from homology"/>
<dbReference type="GO" id="GO:0005576">
    <property type="term" value="C:extracellular region"/>
    <property type="evidence" value="ECO:0007669"/>
    <property type="project" value="UniProtKB-SubCell"/>
</dbReference>
<evidence type="ECO:0000256" key="4">
    <source>
        <dbReference type="ARBA" id="ARBA00022669"/>
    </source>
</evidence>
<keyword evidence="13" id="KW-0472">Membrane</keyword>
<feature type="transmembrane region" description="Helical" evidence="13">
    <location>
        <begin position="581"/>
        <end position="599"/>
    </location>
</feature>
<comment type="caution">
    <text evidence="16">The sequence shown here is derived from an EMBL/GenBank/DDBJ whole genome shotgun (WGS) entry which is preliminary data.</text>
</comment>
<dbReference type="InterPro" id="IPR049500">
    <property type="entry name" value="Peptidase_M50B-like"/>
</dbReference>
<keyword evidence="9" id="KW-0624">Polysaccharide degradation</keyword>
<feature type="transmembrane region" description="Helical" evidence="13">
    <location>
        <begin position="631"/>
        <end position="652"/>
    </location>
</feature>
<dbReference type="GO" id="GO:0006032">
    <property type="term" value="P:chitin catabolic process"/>
    <property type="evidence" value="ECO:0007669"/>
    <property type="project" value="UniProtKB-KW"/>
</dbReference>
<dbReference type="PANTHER" id="PTHR33979:SF2">
    <property type="entry name" value="PEPTIDASE M50B-LIKE-DOMAIN-CONTAINING PROTEIN"/>
    <property type="match status" value="1"/>
</dbReference>
<dbReference type="PANTHER" id="PTHR33979">
    <property type="entry name" value="OS02G0221600 PROTEIN"/>
    <property type="match status" value="1"/>
</dbReference>
<keyword evidence="5 11" id="KW-0378">Hydrolase</keyword>
<accession>A0A545UMJ8</accession>
<gene>
    <name evidence="16" type="ORF">IF1G_10650</name>
</gene>
<dbReference type="PROSITE" id="PS51910">
    <property type="entry name" value="GH18_2"/>
    <property type="match status" value="1"/>
</dbReference>
<evidence type="ECO:0000256" key="10">
    <source>
        <dbReference type="ARBA" id="ARBA00025727"/>
    </source>
</evidence>
<dbReference type="Gene3D" id="3.20.20.80">
    <property type="entry name" value="Glycosidases"/>
    <property type="match status" value="1"/>
</dbReference>
<sequence>MASFRSVASVASMLAVLPAAMAGFGPGAGDNIAVYWGQNSYNQGSGPYAQQRLAYYCENTDIDIIPVAFMNGITPPITNFANAGDNCTAFPDNKNVLDCPQIEEDIKLCQSKYGKTIILSLGGATYSQGGWSSTSAAANAAQSVWDMFGPVQSGKTVDRPFRTAVVDGFDFDFESSASNLPAFGAKLRSLMDGAGGKKFYLTAAPQCVFPDAAVGAALDAVSFDFVMIQFYNNWCGVSNFQPGSSTQNAFNFDVWDKWAKGSKNPNVKLLLGIPAAAGAGGGYTNGAKLKAAINYSQQFSNFGGVMMWDMSQLYSNNGFLKEVVADMAGGPSPTTSAPPTTTPPTTTTPPGTSTPPSTTTPPPNGGLDQYDQCGGQGWTGPTTSRSAVKMPPALSASSAPFSAAQLLSKLEQELQQPQHPALVGRNLQHPNHTQQVTLGVIAAYVVVIAILWNVPYIKNILWPFKMLVIAFHEFGHAITAVCTGGRVKSISLDPNEGGVTKMVGGISAITLPAGYLGSSIIGALLTFCGFNIVASKVASIVLGVCFLLTLWWGKRDWLTIMTVLLAVGLLIACWFIKHAEALRFVVLFIGVMSSLYSVWDICDDLILRKVNSSDASVFAKRYGGSSQCWGVIWSIISVLIMAVGIIAGLAAFSQSFAQQQEDSKHFIPT</sequence>
<feature type="transmembrane region" description="Helical" evidence="13">
    <location>
        <begin position="533"/>
        <end position="552"/>
    </location>
</feature>
<evidence type="ECO:0000256" key="13">
    <source>
        <dbReference type="SAM" id="Phobius"/>
    </source>
</evidence>
<dbReference type="GO" id="GO:0008843">
    <property type="term" value="F:endochitinase activity"/>
    <property type="evidence" value="ECO:0007669"/>
    <property type="project" value="UniProtKB-EC"/>
</dbReference>
<reference evidence="16 17" key="1">
    <citation type="journal article" date="2019" name="Appl. Microbiol. Biotechnol.">
        <title>Genome sequence of Isaria javanica and comparative genome analysis insights into family S53 peptidase evolution in fungal entomopathogens.</title>
        <authorList>
            <person name="Lin R."/>
            <person name="Zhang X."/>
            <person name="Xin B."/>
            <person name="Zou M."/>
            <person name="Gao Y."/>
            <person name="Qin F."/>
            <person name="Hu Q."/>
            <person name="Xie B."/>
            <person name="Cheng X."/>
        </authorList>
    </citation>
    <scope>NUCLEOTIDE SEQUENCE [LARGE SCALE GENOMIC DNA]</scope>
    <source>
        <strain evidence="16 17">IJ1G</strain>
    </source>
</reference>
<evidence type="ECO:0000313" key="17">
    <source>
        <dbReference type="Proteomes" id="UP000315783"/>
    </source>
</evidence>
<dbReference type="Proteomes" id="UP000315783">
    <property type="component" value="Unassembled WGS sequence"/>
</dbReference>
<dbReference type="SUPFAM" id="SSF51445">
    <property type="entry name" value="(Trans)glycosidases"/>
    <property type="match status" value="1"/>
</dbReference>
<dbReference type="InterPro" id="IPR045321">
    <property type="entry name" value="Cts1-like"/>
</dbReference>
<evidence type="ECO:0000313" key="16">
    <source>
        <dbReference type="EMBL" id="TQV90698.1"/>
    </source>
</evidence>
<evidence type="ECO:0000256" key="2">
    <source>
        <dbReference type="ARBA" id="ARBA00004613"/>
    </source>
</evidence>
<dbReference type="Pfam" id="PF00704">
    <property type="entry name" value="Glyco_hydro_18"/>
    <property type="match status" value="1"/>
</dbReference>
<dbReference type="AlphaFoldDB" id="A0A545UMJ8"/>
<keyword evidence="13" id="KW-1133">Transmembrane helix</keyword>
<dbReference type="OrthoDB" id="2425929at2759"/>
<evidence type="ECO:0000256" key="1">
    <source>
        <dbReference type="ARBA" id="ARBA00000822"/>
    </source>
</evidence>
<evidence type="ECO:0000256" key="11">
    <source>
        <dbReference type="RuleBase" id="RU000489"/>
    </source>
</evidence>
<keyword evidence="4" id="KW-0147">Chitin-binding</keyword>
<feature type="signal peptide" evidence="14">
    <location>
        <begin position="1"/>
        <end position="29"/>
    </location>
</feature>
<evidence type="ECO:0000259" key="15">
    <source>
        <dbReference type="PROSITE" id="PS51910"/>
    </source>
</evidence>
<dbReference type="PROSITE" id="PS01095">
    <property type="entry name" value="GH18_1"/>
    <property type="match status" value="1"/>
</dbReference>
<feature type="transmembrane region" description="Helical" evidence="13">
    <location>
        <begin position="436"/>
        <end position="454"/>
    </location>
</feature>
<organism evidence="16 17">
    <name type="scientific">Cordyceps javanica</name>
    <dbReference type="NCBI Taxonomy" id="43265"/>
    <lineage>
        <taxon>Eukaryota</taxon>
        <taxon>Fungi</taxon>
        <taxon>Dikarya</taxon>
        <taxon>Ascomycota</taxon>
        <taxon>Pezizomycotina</taxon>
        <taxon>Sordariomycetes</taxon>
        <taxon>Hypocreomycetidae</taxon>
        <taxon>Hypocreales</taxon>
        <taxon>Cordycipitaceae</taxon>
        <taxon>Cordyceps</taxon>
    </lineage>
</organism>
<keyword evidence="8 11" id="KW-0326">Glycosidase</keyword>